<organism evidence="4 5">
    <name type="scientific">Solimonas marina</name>
    <dbReference type="NCBI Taxonomy" id="2714601"/>
    <lineage>
        <taxon>Bacteria</taxon>
        <taxon>Pseudomonadati</taxon>
        <taxon>Pseudomonadota</taxon>
        <taxon>Gammaproteobacteria</taxon>
        <taxon>Nevskiales</taxon>
        <taxon>Nevskiaceae</taxon>
        <taxon>Solimonas</taxon>
    </lineage>
</organism>
<comment type="caution">
    <text evidence="4">The sequence shown here is derived from an EMBL/GenBank/DDBJ whole genome shotgun (WGS) entry which is preliminary data.</text>
</comment>
<dbReference type="SUPFAM" id="SSF46689">
    <property type="entry name" value="Homeodomain-like"/>
    <property type="match status" value="1"/>
</dbReference>
<keyword evidence="1 2" id="KW-0238">DNA-binding</keyword>
<dbReference type="EMBL" id="JAAVXB010000003">
    <property type="protein sequence ID" value="NKF22002.1"/>
    <property type="molecule type" value="Genomic_DNA"/>
</dbReference>
<reference evidence="4" key="1">
    <citation type="submission" date="2020-03" db="EMBL/GenBank/DDBJ databases">
        <title>Solimonas marina sp. nov., isolated from deep seawater of the Pacific Ocean.</title>
        <authorList>
            <person name="Liu X."/>
            <person name="Lai Q."/>
            <person name="Sun F."/>
            <person name="Gai Y."/>
            <person name="Li G."/>
            <person name="Shao Z."/>
        </authorList>
    </citation>
    <scope>NUCLEOTIDE SEQUENCE</scope>
    <source>
        <strain evidence="4">C16B3</strain>
    </source>
</reference>
<dbReference type="InterPro" id="IPR009057">
    <property type="entry name" value="Homeodomain-like_sf"/>
</dbReference>
<dbReference type="RefSeq" id="WP_168147262.1">
    <property type="nucleotide sequence ID" value="NZ_JAAVXB010000003.1"/>
</dbReference>
<dbReference type="InterPro" id="IPR050109">
    <property type="entry name" value="HTH-type_TetR-like_transc_reg"/>
</dbReference>
<dbReference type="PRINTS" id="PR00455">
    <property type="entry name" value="HTHTETR"/>
</dbReference>
<proteinExistence type="predicted"/>
<evidence type="ECO:0000313" key="4">
    <source>
        <dbReference type="EMBL" id="NKF22002.1"/>
    </source>
</evidence>
<dbReference type="PANTHER" id="PTHR30055">
    <property type="entry name" value="HTH-TYPE TRANSCRIPTIONAL REGULATOR RUTR"/>
    <property type="match status" value="1"/>
</dbReference>
<feature type="domain" description="HTH tetR-type" evidence="3">
    <location>
        <begin position="18"/>
        <end position="78"/>
    </location>
</feature>
<dbReference type="PROSITE" id="PS50977">
    <property type="entry name" value="HTH_TETR_2"/>
    <property type="match status" value="1"/>
</dbReference>
<dbReference type="Proteomes" id="UP000653472">
    <property type="component" value="Unassembled WGS sequence"/>
</dbReference>
<dbReference type="GO" id="GO:0003700">
    <property type="term" value="F:DNA-binding transcription factor activity"/>
    <property type="evidence" value="ECO:0007669"/>
    <property type="project" value="TreeGrafter"/>
</dbReference>
<dbReference type="Gene3D" id="1.10.357.10">
    <property type="entry name" value="Tetracycline Repressor, domain 2"/>
    <property type="match status" value="1"/>
</dbReference>
<dbReference type="Pfam" id="PF00440">
    <property type="entry name" value="TetR_N"/>
    <property type="match status" value="1"/>
</dbReference>
<feature type="DNA-binding region" description="H-T-H motif" evidence="2">
    <location>
        <begin position="41"/>
        <end position="60"/>
    </location>
</feature>
<dbReference type="InterPro" id="IPR001647">
    <property type="entry name" value="HTH_TetR"/>
</dbReference>
<evidence type="ECO:0000313" key="5">
    <source>
        <dbReference type="Proteomes" id="UP000653472"/>
    </source>
</evidence>
<protein>
    <submittedName>
        <fullName evidence="4">TetR/AcrR family transcriptional regulator</fullName>
    </submittedName>
</protein>
<dbReference type="AlphaFoldDB" id="A0A969W7T9"/>
<gene>
    <name evidence="4" type="ORF">G7Y82_06700</name>
</gene>
<keyword evidence="5" id="KW-1185">Reference proteome</keyword>
<evidence type="ECO:0000259" key="3">
    <source>
        <dbReference type="PROSITE" id="PS50977"/>
    </source>
</evidence>
<dbReference type="PANTHER" id="PTHR30055:SF226">
    <property type="entry name" value="HTH-TYPE TRANSCRIPTIONAL REGULATOR PKSA"/>
    <property type="match status" value="1"/>
</dbReference>
<name>A0A969W7T9_9GAMM</name>
<sequence length="207" mass="22233">MSKPISPTAKAPQRERGKQRVAALLEAGAALFAEKGYAATTMTEVAARAGAPIGSLYQFFPNKETLAEALFSRYSDTIRELVAAIEARAAQMTPQQFGDALLDVLVDLRDEREAMVALLDAHPNADKPAMREGMRRGVRAALAAFLPKLAAVQLDRAAAVLQYQMKTAATICIAEGGPRCAPLRELRVLVHTYLQHLAASKSTTAAT</sequence>
<evidence type="ECO:0000256" key="2">
    <source>
        <dbReference type="PROSITE-ProRule" id="PRU00335"/>
    </source>
</evidence>
<dbReference type="GO" id="GO:0000976">
    <property type="term" value="F:transcription cis-regulatory region binding"/>
    <property type="evidence" value="ECO:0007669"/>
    <property type="project" value="TreeGrafter"/>
</dbReference>
<evidence type="ECO:0000256" key="1">
    <source>
        <dbReference type="ARBA" id="ARBA00023125"/>
    </source>
</evidence>
<accession>A0A969W7T9</accession>